<dbReference type="GO" id="GO:0000139">
    <property type="term" value="C:Golgi membrane"/>
    <property type="evidence" value="ECO:0007669"/>
    <property type="project" value="TreeGrafter"/>
</dbReference>
<evidence type="ECO:0000256" key="8">
    <source>
        <dbReference type="SAM" id="Phobius"/>
    </source>
</evidence>
<evidence type="ECO:0000256" key="2">
    <source>
        <dbReference type="ARBA" id="ARBA00010694"/>
    </source>
</evidence>
<name>A0A183U3M5_TOXCA</name>
<dbReference type="GO" id="GO:0005462">
    <property type="term" value="F:UDP-N-acetylglucosamine transmembrane transporter activity"/>
    <property type="evidence" value="ECO:0007669"/>
    <property type="project" value="TreeGrafter"/>
</dbReference>
<organism evidence="9 10">
    <name type="scientific">Toxocara canis</name>
    <name type="common">Canine roundworm</name>
    <dbReference type="NCBI Taxonomy" id="6265"/>
    <lineage>
        <taxon>Eukaryota</taxon>
        <taxon>Metazoa</taxon>
        <taxon>Ecdysozoa</taxon>
        <taxon>Nematoda</taxon>
        <taxon>Chromadorea</taxon>
        <taxon>Rhabditida</taxon>
        <taxon>Spirurina</taxon>
        <taxon>Ascaridomorpha</taxon>
        <taxon>Ascaridoidea</taxon>
        <taxon>Toxocaridae</taxon>
        <taxon>Toxocara</taxon>
    </lineage>
</organism>
<proteinExistence type="inferred from homology"/>
<dbReference type="Proteomes" id="UP000050794">
    <property type="component" value="Unassembled WGS sequence"/>
</dbReference>
<evidence type="ECO:0000256" key="4">
    <source>
        <dbReference type="ARBA" id="ARBA00022597"/>
    </source>
</evidence>
<keyword evidence="5 8" id="KW-0812">Transmembrane</keyword>
<dbReference type="PANTHER" id="PTHR10778">
    <property type="entry name" value="SOLUTE CARRIER FAMILY 35 MEMBER B"/>
    <property type="match status" value="1"/>
</dbReference>
<keyword evidence="4" id="KW-0762">Sugar transport</keyword>
<sequence length="198" mass="22250">LIWYLVILRGYLPIVVLFFLVSVSNNLALNFDISIPLFIIFRSGTLLANLFLSRLLLGRIYSWRKIFAVFLVTVGVILFTMASSQDAPTWNSEANRPLWISALPIPPFAVGIGLLTGALLTSAYLGIRQEYLYSTYGKHPKEAMFFIHALSLPGFLLLFSDIWQTCIRFNESPPLDVLDLGVPIPSLWAQLISICLLQ</sequence>
<dbReference type="WBParaSite" id="TCNE_0000309501-mRNA-1">
    <property type="protein sequence ID" value="TCNE_0000309501-mRNA-1"/>
    <property type="gene ID" value="TCNE_0000309501"/>
</dbReference>
<reference evidence="10" key="1">
    <citation type="submission" date="2016-06" db="UniProtKB">
        <authorList>
            <consortium name="WormBaseParasite"/>
        </authorList>
    </citation>
    <scope>IDENTIFICATION</scope>
</reference>
<dbReference type="GO" id="GO:0005464">
    <property type="term" value="F:UDP-xylose transmembrane transporter activity"/>
    <property type="evidence" value="ECO:0007669"/>
    <property type="project" value="TreeGrafter"/>
</dbReference>
<keyword evidence="9" id="KW-1185">Reference proteome</keyword>
<evidence type="ECO:0000256" key="3">
    <source>
        <dbReference type="ARBA" id="ARBA00022448"/>
    </source>
</evidence>
<keyword evidence="3" id="KW-0813">Transport</keyword>
<dbReference type="Pfam" id="PF08449">
    <property type="entry name" value="UAA"/>
    <property type="match status" value="1"/>
</dbReference>
<evidence type="ECO:0000256" key="1">
    <source>
        <dbReference type="ARBA" id="ARBA00004127"/>
    </source>
</evidence>
<feature type="transmembrane region" description="Helical" evidence="8">
    <location>
        <begin position="66"/>
        <end position="85"/>
    </location>
</feature>
<keyword evidence="6 8" id="KW-1133">Transmembrane helix</keyword>
<feature type="transmembrane region" description="Helical" evidence="8">
    <location>
        <begin position="35"/>
        <end position="57"/>
    </location>
</feature>
<evidence type="ECO:0000256" key="7">
    <source>
        <dbReference type="ARBA" id="ARBA00023136"/>
    </source>
</evidence>
<evidence type="ECO:0000313" key="10">
    <source>
        <dbReference type="WBParaSite" id="TCNE_0000309501-mRNA-1"/>
    </source>
</evidence>
<dbReference type="GO" id="GO:0005789">
    <property type="term" value="C:endoplasmic reticulum membrane"/>
    <property type="evidence" value="ECO:0007669"/>
    <property type="project" value="TreeGrafter"/>
</dbReference>
<comment type="subcellular location">
    <subcellularLocation>
        <location evidence="1">Endomembrane system</location>
        <topology evidence="1">Multi-pass membrane protein</topology>
    </subcellularLocation>
</comment>
<evidence type="ECO:0000256" key="5">
    <source>
        <dbReference type="ARBA" id="ARBA00022692"/>
    </source>
</evidence>
<keyword evidence="7 8" id="KW-0472">Membrane</keyword>
<dbReference type="AlphaFoldDB" id="A0A183U3M5"/>
<comment type="similarity">
    <text evidence="2">Belongs to the nucleotide-sugar transporter family. SLC35B subfamily.</text>
</comment>
<evidence type="ECO:0000313" key="9">
    <source>
        <dbReference type="Proteomes" id="UP000050794"/>
    </source>
</evidence>
<dbReference type="InterPro" id="IPR013657">
    <property type="entry name" value="SCL35B1-4/HUT1"/>
</dbReference>
<dbReference type="PANTHER" id="PTHR10778:SF4">
    <property type="entry name" value="NUCLEOTIDE SUGAR TRANSPORTER SLC35B4"/>
    <property type="match status" value="1"/>
</dbReference>
<feature type="transmembrane region" description="Helical" evidence="8">
    <location>
        <begin position="105"/>
        <end position="125"/>
    </location>
</feature>
<accession>A0A183U3M5</accession>
<protein>
    <submittedName>
        <fullName evidence="10">UDP-xylose and UDP-N-acetylglucosamine transporter</fullName>
    </submittedName>
</protein>
<evidence type="ECO:0000256" key="6">
    <source>
        <dbReference type="ARBA" id="ARBA00022989"/>
    </source>
</evidence>
<feature type="transmembrane region" description="Helical" evidence="8">
    <location>
        <begin position="145"/>
        <end position="163"/>
    </location>
</feature>